<evidence type="ECO:0000313" key="1">
    <source>
        <dbReference type="EMBL" id="QYD68771.1"/>
    </source>
</evidence>
<organism evidence="1 2">
    <name type="scientific">Paraburkholderia edwinii</name>
    <dbReference type="NCBI Taxonomy" id="2861782"/>
    <lineage>
        <taxon>Bacteria</taxon>
        <taxon>Pseudomonadati</taxon>
        <taxon>Pseudomonadota</taxon>
        <taxon>Betaproteobacteria</taxon>
        <taxon>Burkholderiales</taxon>
        <taxon>Burkholderiaceae</taxon>
        <taxon>Paraburkholderia</taxon>
    </lineage>
</organism>
<name>A0ABX8UJ84_9BURK</name>
<proteinExistence type="predicted"/>
<gene>
    <name evidence="1" type="ORF">KZJ38_21560</name>
</gene>
<protein>
    <submittedName>
        <fullName evidence="1">Uncharacterized protein</fullName>
    </submittedName>
</protein>
<dbReference type="RefSeq" id="WP_219798152.1">
    <property type="nucleotide sequence ID" value="NZ_CP080095.1"/>
</dbReference>
<reference evidence="1 2" key="1">
    <citation type="submission" date="2021-07" db="EMBL/GenBank/DDBJ databases">
        <title>Paraburkholderia edwinii protects Aspergillus sp. from phenazines by acting as a toxin sponge.</title>
        <authorList>
            <person name="Dahlstrom K.M."/>
            <person name="Newman D.K."/>
        </authorList>
    </citation>
    <scope>NUCLEOTIDE SEQUENCE [LARGE SCALE GENOMIC DNA]</scope>
    <source>
        <strain evidence="1 2">Pe01</strain>
    </source>
</reference>
<accession>A0ABX8UJ84</accession>
<keyword evidence="2" id="KW-1185">Reference proteome</keyword>
<dbReference type="EMBL" id="CP080095">
    <property type="protein sequence ID" value="QYD68771.1"/>
    <property type="molecule type" value="Genomic_DNA"/>
</dbReference>
<sequence>MRKHVKKMNATAVRHKEFVDLLRALLSDEEFVRVLAEQGITTMPRLLAEHTSGMVGNEAHAVANLREDKSVDNQLTVLSFEAATLLSGHEMPAMAIAAIRSMSPGRQIED</sequence>
<dbReference type="Proteomes" id="UP000826462">
    <property type="component" value="Chromosome 1"/>
</dbReference>
<evidence type="ECO:0000313" key="2">
    <source>
        <dbReference type="Proteomes" id="UP000826462"/>
    </source>
</evidence>